<dbReference type="Pfam" id="PF17957">
    <property type="entry name" value="Big_7"/>
    <property type="match status" value="1"/>
</dbReference>
<dbReference type="EMBL" id="BAABAE010000001">
    <property type="protein sequence ID" value="GAA3731401.1"/>
    <property type="molecule type" value="Genomic_DNA"/>
</dbReference>
<name>A0ABP7F6L0_9MICO</name>
<feature type="region of interest" description="Disordered" evidence="1">
    <location>
        <begin position="169"/>
        <end position="216"/>
    </location>
</feature>
<accession>A0ABP7F6L0</accession>
<dbReference type="RefSeq" id="WP_344753339.1">
    <property type="nucleotide sequence ID" value="NZ_BAABAE010000001.1"/>
</dbReference>
<dbReference type="InterPro" id="IPR013783">
    <property type="entry name" value="Ig-like_fold"/>
</dbReference>
<proteinExistence type="predicted"/>
<evidence type="ECO:0000313" key="2">
    <source>
        <dbReference type="EMBL" id="GAA3731401.1"/>
    </source>
</evidence>
<evidence type="ECO:0008006" key="4">
    <source>
        <dbReference type="Google" id="ProtNLM"/>
    </source>
</evidence>
<gene>
    <name evidence="2" type="ORF">GCM10022239_04990</name>
</gene>
<reference evidence="3" key="1">
    <citation type="journal article" date="2019" name="Int. J. Syst. Evol. Microbiol.">
        <title>The Global Catalogue of Microorganisms (GCM) 10K type strain sequencing project: providing services to taxonomists for standard genome sequencing and annotation.</title>
        <authorList>
            <consortium name="The Broad Institute Genomics Platform"/>
            <consortium name="The Broad Institute Genome Sequencing Center for Infectious Disease"/>
            <person name="Wu L."/>
            <person name="Ma J."/>
        </authorList>
    </citation>
    <scope>NUCLEOTIDE SEQUENCE [LARGE SCALE GENOMIC DNA]</scope>
    <source>
        <strain evidence="3">JCM 16949</strain>
    </source>
</reference>
<evidence type="ECO:0000256" key="1">
    <source>
        <dbReference type="SAM" id="MobiDB-lite"/>
    </source>
</evidence>
<organism evidence="2 3">
    <name type="scientific">Leifsonella bigeumensis</name>
    <dbReference type="NCBI Taxonomy" id="433643"/>
    <lineage>
        <taxon>Bacteria</taxon>
        <taxon>Bacillati</taxon>
        <taxon>Actinomycetota</taxon>
        <taxon>Actinomycetes</taxon>
        <taxon>Micrococcales</taxon>
        <taxon>Microbacteriaceae</taxon>
        <taxon>Leifsonella</taxon>
    </lineage>
</organism>
<sequence length="305" mass="30813">MADIDTVLSGSFKRVAEPGDPTGVAELIRSRVAAGDTGTPSGDSGFAASSGWSWLPWAGAGLVVAIAGAVVGASGVFGSLQPADSAPVPGFPVAQFTSGLDCPGGSVVVAFRPGDRVLAVARSDDSAYLAVRSPFDRADTVWLPVSDLVLDEGEPDLASLEVDGCPEPVVTVVPAPEQPTEPPTPSASPVPQPPAPPQPPAADTTPPTLGTPSGVQNIWCSTLAPEATTISISASDNKGVTGVSISWNGADSGNGSMTKSGSTWKFTYNPPNDAFGNVTFTMVAHDAAGNQSTPKSFVVSVQCLI</sequence>
<dbReference type="Gene3D" id="2.60.40.10">
    <property type="entry name" value="Immunoglobulins"/>
    <property type="match status" value="1"/>
</dbReference>
<dbReference type="Proteomes" id="UP001501004">
    <property type="component" value="Unassembled WGS sequence"/>
</dbReference>
<evidence type="ECO:0000313" key="3">
    <source>
        <dbReference type="Proteomes" id="UP001501004"/>
    </source>
</evidence>
<keyword evidence="3" id="KW-1185">Reference proteome</keyword>
<protein>
    <recommendedName>
        <fullName evidence="4">Ig-like domain-containing protein</fullName>
    </recommendedName>
</protein>
<feature type="compositionally biased region" description="Pro residues" evidence="1">
    <location>
        <begin position="176"/>
        <end position="200"/>
    </location>
</feature>
<comment type="caution">
    <text evidence="2">The sequence shown here is derived from an EMBL/GenBank/DDBJ whole genome shotgun (WGS) entry which is preliminary data.</text>
</comment>